<evidence type="ECO:0000313" key="2">
    <source>
        <dbReference type="EMBL" id="CAF2744944.1"/>
    </source>
</evidence>
<dbReference type="AlphaFoldDB" id="A0A817FDJ1"/>
<comment type="caution">
    <text evidence="2">The sequence shown here is derived from an EMBL/GenBank/DDBJ whole genome shotgun (WGS) entry which is preliminary data.</text>
</comment>
<proteinExistence type="predicted"/>
<gene>
    <name evidence="2" type="ORF">LSAA_234</name>
</gene>
<protein>
    <submittedName>
        <fullName evidence="2">(salmon louse) hypothetical protein</fullName>
    </submittedName>
</protein>
<evidence type="ECO:0000313" key="3">
    <source>
        <dbReference type="Proteomes" id="UP000675881"/>
    </source>
</evidence>
<reference evidence="2" key="1">
    <citation type="submission" date="2021-02" db="EMBL/GenBank/DDBJ databases">
        <authorList>
            <person name="Bekaert M."/>
        </authorList>
    </citation>
    <scope>NUCLEOTIDE SEQUENCE</scope>
    <source>
        <strain evidence="2">IoA-00</strain>
    </source>
</reference>
<organism evidence="2 3">
    <name type="scientific">Lepeophtheirus salmonis</name>
    <name type="common">Salmon louse</name>
    <name type="synonym">Caligus salmonis</name>
    <dbReference type="NCBI Taxonomy" id="72036"/>
    <lineage>
        <taxon>Eukaryota</taxon>
        <taxon>Metazoa</taxon>
        <taxon>Ecdysozoa</taxon>
        <taxon>Arthropoda</taxon>
        <taxon>Crustacea</taxon>
        <taxon>Multicrustacea</taxon>
        <taxon>Hexanauplia</taxon>
        <taxon>Copepoda</taxon>
        <taxon>Siphonostomatoida</taxon>
        <taxon>Caligidae</taxon>
        <taxon>Lepeophtheirus</taxon>
    </lineage>
</organism>
<feature type="region of interest" description="Disordered" evidence="1">
    <location>
        <begin position="299"/>
        <end position="326"/>
    </location>
</feature>
<name>A0A817FDJ1_LEPSM</name>
<keyword evidence="3" id="KW-1185">Reference proteome</keyword>
<dbReference type="Proteomes" id="UP000675881">
    <property type="component" value="Unassembled WGS sequence"/>
</dbReference>
<dbReference type="EMBL" id="CAJNVT010000086">
    <property type="protein sequence ID" value="CAF2744944.1"/>
    <property type="molecule type" value="Genomic_DNA"/>
</dbReference>
<accession>A0A817FDJ1</accession>
<evidence type="ECO:0000256" key="1">
    <source>
        <dbReference type="SAM" id="MobiDB-lite"/>
    </source>
</evidence>
<sequence length="326" mass="37917">MLLILYTASISSPKVCGRSLWKEPKYIYIKLGGLVLQSERGHRSSILRRKFQESVDSNLVKVHIMRDKTILLDASVKELEKCCSRSLEELGGNEELGRLVLKILSLTDSLSKMMFMVCKKSGISKNDFSLLLSIQCEMFPSLDISVQYFGINWIYIHKILLDLRLNIERIFSVIQSEASELNLAFPSNVIRDLYILRCDVRSHAEALKKGHLCKSNQELIRREQTRWLKVQSQPNIQEPNRFLFQLQSSSQCRFISPLKIWRNRRRKRRFKANGLWHTWHSGIQSFIITTQNLSDVNNNSLHGRRHEPIDKSNIELQFPDGPSNYI</sequence>